<comment type="caution">
    <text evidence="1">The sequence shown here is derived from an EMBL/GenBank/DDBJ whole genome shotgun (WGS) entry which is preliminary data.</text>
</comment>
<evidence type="ECO:0000313" key="2">
    <source>
        <dbReference type="Proteomes" id="UP001328107"/>
    </source>
</evidence>
<reference evidence="2" key="1">
    <citation type="submission" date="2022-10" db="EMBL/GenBank/DDBJ databases">
        <title>Genome assembly of Pristionchus species.</title>
        <authorList>
            <person name="Yoshida K."/>
            <person name="Sommer R.J."/>
        </authorList>
    </citation>
    <scope>NUCLEOTIDE SEQUENCE [LARGE SCALE GENOMIC DNA]</scope>
    <source>
        <strain evidence="2">RS5460</strain>
    </source>
</reference>
<evidence type="ECO:0000313" key="1">
    <source>
        <dbReference type="EMBL" id="GMR44471.1"/>
    </source>
</evidence>
<gene>
    <name evidence="1" type="ORF">PMAYCL1PPCAC_14666</name>
</gene>
<proteinExistence type="predicted"/>
<sequence>LLLLLPHAINGAESTEENEEKIPEKCRTPYESGTGTIVCVLLTRCKVPRQANRPIDARLVLTGAALLQVSNEGRIESTSIASDPSNWFREELKKVKDTIADEVKNKADPSTWMETMYFNFKINGNGTE</sequence>
<dbReference type="EMBL" id="BTRK01000003">
    <property type="protein sequence ID" value="GMR44471.1"/>
    <property type="molecule type" value="Genomic_DNA"/>
</dbReference>
<dbReference type="AlphaFoldDB" id="A0AAN4ZSS9"/>
<accession>A0AAN4ZSS9</accession>
<feature type="non-terminal residue" evidence="1">
    <location>
        <position position="1"/>
    </location>
</feature>
<keyword evidence="2" id="KW-1185">Reference proteome</keyword>
<feature type="non-terminal residue" evidence="1">
    <location>
        <position position="128"/>
    </location>
</feature>
<name>A0AAN4ZSS9_9BILA</name>
<protein>
    <submittedName>
        <fullName evidence="1">Uncharacterized protein</fullName>
    </submittedName>
</protein>
<dbReference type="Proteomes" id="UP001328107">
    <property type="component" value="Unassembled WGS sequence"/>
</dbReference>
<organism evidence="1 2">
    <name type="scientific">Pristionchus mayeri</name>
    <dbReference type="NCBI Taxonomy" id="1317129"/>
    <lineage>
        <taxon>Eukaryota</taxon>
        <taxon>Metazoa</taxon>
        <taxon>Ecdysozoa</taxon>
        <taxon>Nematoda</taxon>
        <taxon>Chromadorea</taxon>
        <taxon>Rhabditida</taxon>
        <taxon>Rhabditina</taxon>
        <taxon>Diplogasteromorpha</taxon>
        <taxon>Diplogasteroidea</taxon>
        <taxon>Neodiplogasteridae</taxon>
        <taxon>Pristionchus</taxon>
    </lineage>
</organism>